<dbReference type="PANTHER" id="PTHR20996:SF1">
    <property type="entry name" value="NUCLEAR ENVELOPE PHOSPHATASE-REGULATORY SUBUNIT 1"/>
    <property type="match status" value="1"/>
</dbReference>
<evidence type="ECO:0000256" key="5">
    <source>
        <dbReference type="ARBA" id="ARBA00022692"/>
    </source>
</evidence>
<dbReference type="Proteomes" id="UP001153620">
    <property type="component" value="Chromosome 3"/>
</dbReference>
<evidence type="ECO:0000256" key="10">
    <source>
        <dbReference type="ARBA" id="ARBA00030458"/>
    </source>
</evidence>
<keyword evidence="5 11" id="KW-0812">Transmembrane</keyword>
<evidence type="ECO:0000256" key="3">
    <source>
        <dbReference type="ARBA" id="ARBA00010998"/>
    </source>
</evidence>
<dbReference type="GO" id="GO:0031965">
    <property type="term" value="C:nuclear membrane"/>
    <property type="evidence" value="ECO:0007669"/>
    <property type="project" value="UniProtKB-SubCell"/>
</dbReference>
<dbReference type="InterPro" id="IPR019168">
    <property type="entry name" value="NEP1-R1"/>
</dbReference>
<dbReference type="PANTHER" id="PTHR20996">
    <property type="entry name" value="NUCLEAR ENVELOPE PHOSPHATASE-REGULATORY SUBUNIT 1"/>
    <property type="match status" value="1"/>
</dbReference>
<keyword evidence="4" id="KW-0963">Cytoplasm</keyword>
<organism evidence="12 13">
    <name type="scientific">Chironomus riparius</name>
    <dbReference type="NCBI Taxonomy" id="315576"/>
    <lineage>
        <taxon>Eukaryota</taxon>
        <taxon>Metazoa</taxon>
        <taxon>Ecdysozoa</taxon>
        <taxon>Arthropoda</taxon>
        <taxon>Hexapoda</taxon>
        <taxon>Insecta</taxon>
        <taxon>Pterygota</taxon>
        <taxon>Neoptera</taxon>
        <taxon>Endopterygota</taxon>
        <taxon>Diptera</taxon>
        <taxon>Nematocera</taxon>
        <taxon>Chironomoidea</taxon>
        <taxon>Chironomidae</taxon>
        <taxon>Chironominae</taxon>
        <taxon>Chironomus</taxon>
    </lineage>
</organism>
<evidence type="ECO:0000256" key="4">
    <source>
        <dbReference type="ARBA" id="ARBA00022490"/>
    </source>
</evidence>
<evidence type="ECO:0000256" key="9">
    <source>
        <dbReference type="ARBA" id="ARBA00023242"/>
    </source>
</evidence>
<reference evidence="12" key="2">
    <citation type="submission" date="2022-10" db="EMBL/GenBank/DDBJ databases">
        <authorList>
            <consortium name="ENA_rothamsted_submissions"/>
            <consortium name="culmorum"/>
            <person name="King R."/>
        </authorList>
    </citation>
    <scope>NUCLEOTIDE SEQUENCE</scope>
</reference>
<dbReference type="GO" id="GO:0006629">
    <property type="term" value="P:lipid metabolic process"/>
    <property type="evidence" value="ECO:0007669"/>
    <property type="project" value="UniProtKB-KW"/>
</dbReference>
<reference evidence="12" key="1">
    <citation type="submission" date="2022-01" db="EMBL/GenBank/DDBJ databases">
        <authorList>
            <person name="King R."/>
        </authorList>
    </citation>
    <scope>NUCLEOTIDE SEQUENCE</scope>
</reference>
<dbReference type="AlphaFoldDB" id="A0A9N9S0D5"/>
<keyword evidence="13" id="KW-1185">Reference proteome</keyword>
<comment type="similarity">
    <text evidence="3">Belongs to the CNEP1R1 family.</text>
</comment>
<dbReference type="EMBL" id="OU895879">
    <property type="protein sequence ID" value="CAG9806513.1"/>
    <property type="molecule type" value="Genomic_DNA"/>
</dbReference>
<accession>A0A9N9S0D5</accession>
<evidence type="ECO:0000256" key="2">
    <source>
        <dbReference type="ARBA" id="ARBA00004496"/>
    </source>
</evidence>
<dbReference type="OrthoDB" id="5786980at2759"/>
<evidence type="ECO:0000256" key="6">
    <source>
        <dbReference type="ARBA" id="ARBA00022989"/>
    </source>
</evidence>
<keyword evidence="6 11" id="KW-1133">Transmembrane helix</keyword>
<evidence type="ECO:0000256" key="1">
    <source>
        <dbReference type="ARBA" id="ARBA00004232"/>
    </source>
</evidence>
<protein>
    <recommendedName>
        <fullName evidence="10">Transmembrane protein 188</fullName>
    </recommendedName>
</protein>
<evidence type="ECO:0000256" key="8">
    <source>
        <dbReference type="ARBA" id="ARBA00023136"/>
    </source>
</evidence>
<proteinExistence type="inferred from homology"/>
<dbReference type="GO" id="GO:0005737">
    <property type="term" value="C:cytoplasm"/>
    <property type="evidence" value="ECO:0007669"/>
    <property type="project" value="UniProtKB-SubCell"/>
</dbReference>
<keyword evidence="7" id="KW-0443">Lipid metabolism</keyword>
<evidence type="ECO:0000313" key="12">
    <source>
        <dbReference type="EMBL" id="CAG9806513.1"/>
    </source>
</evidence>
<evidence type="ECO:0000256" key="11">
    <source>
        <dbReference type="SAM" id="Phobius"/>
    </source>
</evidence>
<dbReference type="GO" id="GO:0071595">
    <property type="term" value="C:Nem1-Spo7 phosphatase complex"/>
    <property type="evidence" value="ECO:0007669"/>
    <property type="project" value="InterPro"/>
</dbReference>
<dbReference type="Pfam" id="PF09771">
    <property type="entry name" value="Tmemb_18A"/>
    <property type="match status" value="1"/>
</dbReference>
<feature type="transmembrane region" description="Helical" evidence="11">
    <location>
        <begin position="71"/>
        <end position="91"/>
    </location>
</feature>
<feature type="transmembrane region" description="Helical" evidence="11">
    <location>
        <begin position="34"/>
        <end position="51"/>
    </location>
</feature>
<evidence type="ECO:0000313" key="13">
    <source>
        <dbReference type="Proteomes" id="UP001153620"/>
    </source>
</evidence>
<sequence>MSLESTTCEDLKAFERRLTEVLASLQPACIRWRIILGICSLTTGFSAFFWLRDPQTSFLPLFDSLIIHPLFFLSALALVMLFCYGIHKLVISPQIIISRTRTVLNEFNMSCNEKGMLILKGFQKE</sequence>
<gene>
    <name evidence="12" type="ORF">CHIRRI_LOCUS9368</name>
</gene>
<evidence type="ECO:0000256" key="7">
    <source>
        <dbReference type="ARBA" id="ARBA00023098"/>
    </source>
</evidence>
<keyword evidence="8 11" id="KW-0472">Membrane</keyword>
<keyword evidence="9" id="KW-0539">Nucleus</keyword>
<name>A0A9N9S0D5_9DIPT</name>
<comment type="subcellular location">
    <subcellularLocation>
        <location evidence="2">Cytoplasm</location>
    </subcellularLocation>
    <subcellularLocation>
        <location evidence="1">Nucleus membrane</location>
        <topology evidence="1">Multi-pass membrane protein</topology>
    </subcellularLocation>
</comment>